<dbReference type="Gene3D" id="1.10.3730.20">
    <property type="match status" value="1"/>
</dbReference>
<dbReference type="PANTHER" id="PTHR30561:SF0">
    <property type="entry name" value="GUANIDINIUM EXPORTER"/>
    <property type="match status" value="1"/>
</dbReference>
<dbReference type="SUPFAM" id="SSF103481">
    <property type="entry name" value="Multidrug resistance efflux transporter EmrE"/>
    <property type="match status" value="1"/>
</dbReference>
<organism evidence="11 12">
    <name type="scientific">Flavobacterium akiainvivens</name>
    <dbReference type="NCBI Taxonomy" id="1202724"/>
    <lineage>
        <taxon>Bacteria</taxon>
        <taxon>Pseudomonadati</taxon>
        <taxon>Bacteroidota</taxon>
        <taxon>Flavobacteriia</taxon>
        <taxon>Flavobacteriales</taxon>
        <taxon>Flavobacteriaceae</taxon>
        <taxon>Flavobacterium</taxon>
    </lineage>
</organism>
<name>A0A0N0RQR5_9FLAO</name>
<dbReference type="PANTHER" id="PTHR30561">
    <property type="entry name" value="SMR FAMILY PROTON-DEPENDENT DRUG EFFLUX TRANSPORTER SUGE"/>
    <property type="match status" value="1"/>
</dbReference>
<evidence type="ECO:0000256" key="5">
    <source>
        <dbReference type="ARBA" id="ARBA00022989"/>
    </source>
</evidence>
<evidence type="ECO:0000256" key="6">
    <source>
        <dbReference type="ARBA" id="ARBA00023136"/>
    </source>
</evidence>
<accession>A0A0N0RQR5</accession>
<evidence type="ECO:0000256" key="9">
    <source>
        <dbReference type="RuleBase" id="RU003942"/>
    </source>
</evidence>
<feature type="transmembrane region" description="Helical" evidence="10">
    <location>
        <begin position="58"/>
        <end position="78"/>
    </location>
</feature>
<evidence type="ECO:0000256" key="8">
    <source>
        <dbReference type="ARBA" id="ARBA00039168"/>
    </source>
</evidence>
<comment type="subcellular location">
    <subcellularLocation>
        <location evidence="1 9">Cell membrane</location>
        <topology evidence="1 9">Multi-pass membrane protein</topology>
    </subcellularLocation>
</comment>
<gene>
    <name evidence="11" type="ORF">AM493_10980</name>
</gene>
<dbReference type="EMBL" id="LIYD01000005">
    <property type="protein sequence ID" value="KOS06499.1"/>
    <property type="molecule type" value="Genomic_DNA"/>
</dbReference>
<dbReference type="Pfam" id="PF00893">
    <property type="entry name" value="Multi_Drug_Res"/>
    <property type="match status" value="1"/>
</dbReference>
<keyword evidence="6 10" id="KW-0472">Membrane</keyword>
<keyword evidence="12" id="KW-1185">Reference proteome</keyword>
<evidence type="ECO:0000256" key="7">
    <source>
        <dbReference type="ARBA" id="ARBA00038151"/>
    </source>
</evidence>
<feature type="transmembrane region" description="Helical" evidence="10">
    <location>
        <begin position="84"/>
        <end position="103"/>
    </location>
</feature>
<dbReference type="FunFam" id="1.10.3730.20:FF:000001">
    <property type="entry name" value="Quaternary ammonium compound resistance transporter SugE"/>
    <property type="match status" value="1"/>
</dbReference>
<evidence type="ECO:0000313" key="11">
    <source>
        <dbReference type="EMBL" id="KOS06499.1"/>
    </source>
</evidence>
<dbReference type="AlphaFoldDB" id="A0A0N0RQR5"/>
<proteinExistence type="inferred from homology"/>
<dbReference type="PATRIC" id="fig|1202724.3.peg.2281"/>
<reference evidence="11 12" key="1">
    <citation type="submission" date="2015-08" db="EMBL/GenBank/DDBJ databases">
        <title>Whole genome sequence of Flavobacterium akiainvivens IK-1T, from decaying Wikstroemia oahuensis, an endemic Hawaiian shrub.</title>
        <authorList>
            <person name="Wan X."/>
            <person name="Hou S."/>
            <person name="Saito J."/>
            <person name="Donachie S."/>
        </authorList>
    </citation>
    <scope>NUCLEOTIDE SEQUENCE [LARGE SCALE GENOMIC DNA]</scope>
    <source>
        <strain evidence="11 12">IK-1</strain>
    </source>
</reference>
<comment type="similarity">
    <text evidence="7">Belongs to the drug/metabolite transporter (DMT) superfamily. Small multidrug resistance (SMR) (TC 2.A.7.1) family. Gdx/SugE subfamily.</text>
</comment>
<evidence type="ECO:0000256" key="1">
    <source>
        <dbReference type="ARBA" id="ARBA00004651"/>
    </source>
</evidence>
<dbReference type="STRING" id="1202724.AM493_10980"/>
<evidence type="ECO:0000256" key="3">
    <source>
        <dbReference type="ARBA" id="ARBA00022475"/>
    </source>
</evidence>
<dbReference type="RefSeq" id="WP_054408069.1">
    <property type="nucleotide sequence ID" value="NZ_FOYA01000001.1"/>
</dbReference>
<dbReference type="GO" id="GO:1990961">
    <property type="term" value="P:xenobiotic detoxification by transmembrane export across the plasma membrane"/>
    <property type="evidence" value="ECO:0007669"/>
    <property type="project" value="UniProtKB-ARBA"/>
</dbReference>
<dbReference type="Proteomes" id="UP000037755">
    <property type="component" value="Unassembled WGS sequence"/>
</dbReference>
<evidence type="ECO:0000256" key="2">
    <source>
        <dbReference type="ARBA" id="ARBA00022448"/>
    </source>
</evidence>
<keyword evidence="5 10" id="KW-1133">Transmembrane helix</keyword>
<evidence type="ECO:0000256" key="10">
    <source>
        <dbReference type="SAM" id="Phobius"/>
    </source>
</evidence>
<dbReference type="GO" id="GO:0005886">
    <property type="term" value="C:plasma membrane"/>
    <property type="evidence" value="ECO:0007669"/>
    <property type="project" value="UniProtKB-SubCell"/>
</dbReference>
<comment type="caution">
    <text evidence="11">The sequence shown here is derived from an EMBL/GenBank/DDBJ whole genome shotgun (WGS) entry which is preliminary data.</text>
</comment>
<dbReference type="InterPro" id="IPR000390">
    <property type="entry name" value="Small_drug/metabolite_transptr"/>
</dbReference>
<feature type="transmembrane region" description="Helical" evidence="10">
    <location>
        <begin position="29"/>
        <end position="46"/>
    </location>
</feature>
<keyword evidence="2" id="KW-0813">Transport</keyword>
<sequence length="109" mass="12277">MNWIYLIIAGLFEIGFTSSMKMSKNFTDYKWVAAFFVCIIMSFYFVNKATQTLPLGTAYAVWTGIGAFGTVVMGIVFYNEPATFWRLFFITTLVLSIIGLKFFGGEAEA</sequence>
<evidence type="ECO:0000256" key="4">
    <source>
        <dbReference type="ARBA" id="ARBA00022692"/>
    </source>
</evidence>
<dbReference type="InterPro" id="IPR037185">
    <property type="entry name" value="EmrE-like"/>
</dbReference>
<keyword evidence="3" id="KW-1003">Cell membrane</keyword>
<keyword evidence="4 9" id="KW-0812">Transmembrane</keyword>
<dbReference type="InterPro" id="IPR045324">
    <property type="entry name" value="Small_multidrug_res"/>
</dbReference>
<dbReference type="OrthoDB" id="21828at2"/>
<protein>
    <recommendedName>
        <fullName evidence="8">Guanidinium exporter</fullName>
    </recommendedName>
</protein>
<dbReference type="GO" id="GO:0022857">
    <property type="term" value="F:transmembrane transporter activity"/>
    <property type="evidence" value="ECO:0007669"/>
    <property type="project" value="InterPro"/>
</dbReference>
<evidence type="ECO:0000313" key="12">
    <source>
        <dbReference type="Proteomes" id="UP000037755"/>
    </source>
</evidence>